<keyword evidence="10" id="KW-0234">DNA repair</keyword>
<evidence type="ECO:0000256" key="11">
    <source>
        <dbReference type="ARBA" id="ARBA00038000"/>
    </source>
</evidence>
<dbReference type="GO" id="GO:0006281">
    <property type="term" value="P:DNA repair"/>
    <property type="evidence" value="ECO:0007669"/>
    <property type="project" value="UniProtKB-KW"/>
</dbReference>
<protein>
    <recommendedName>
        <fullName evidence="12">UvrABC system protein A</fullName>
    </recommendedName>
    <alternativeName>
        <fullName evidence="13">Excinuclease ABC subunit A</fullName>
    </alternativeName>
</protein>
<evidence type="ECO:0000313" key="15">
    <source>
        <dbReference type="Proteomes" id="UP000640583"/>
    </source>
</evidence>
<keyword evidence="15" id="KW-1185">Reference proteome</keyword>
<dbReference type="SUPFAM" id="SSF52540">
    <property type="entry name" value="P-loop containing nucleoside triphosphate hydrolases"/>
    <property type="match status" value="1"/>
</dbReference>
<evidence type="ECO:0000256" key="10">
    <source>
        <dbReference type="ARBA" id="ARBA00023204"/>
    </source>
</evidence>
<evidence type="ECO:0000256" key="2">
    <source>
        <dbReference type="ARBA" id="ARBA00022490"/>
    </source>
</evidence>
<dbReference type="AlphaFoldDB" id="A0A8J7IED4"/>
<dbReference type="InterPro" id="IPR027417">
    <property type="entry name" value="P-loop_NTPase"/>
</dbReference>
<keyword evidence="3" id="KW-0677">Repeat</keyword>
<organism evidence="14 15">
    <name type="scientific">Halocynthiibacter styelae</name>
    <dbReference type="NCBI Taxonomy" id="2761955"/>
    <lineage>
        <taxon>Bacteria</taxon>
        <taxon>Pseudomonadati</taxon>
        <taxon>Pseudomonadota</taxon>
        <taxon>Alphaproteobacteria</taxon>
        <taxon>Rhodobacterales</taxon>
        <taxon>Paracoccaceae</taxon>
        <taxon>Halocynthiibacter</taxon>
    </lineage>
</organism>
<dbReference type="Gene3D" id="3.40.50.300">
    <property type="entry name" value="P-loop containing nucleotide triphosphate hydrolases"/>
    <property type="match status" value="1"/>
</dbReference>
<keyword evidence="8" id="KW-0267">Excision nuclease</keyword>
<evidence type="ECO:0000256" key="8">
    <source>
        <dbReference type="ARBA" id="ARBA00022881"/>
    </source>
</evidence>
<reference evidence="14" key="1">
    <citation type="submission" date="2020-10" db="EMBL/GenBank/DDBJ databases">
        <title>Paenihalocynthiibacter styelae gen. nov., sp. nov., isolated from stalked sea squirt Styela clava.</title>
        <authorList>
            <person name="Kim Y.-O."/>
            <person name="Yoon J.-H."/>
        </authorList>
    </citation>
    <scope>NUCLEOTIDE SEQUENCE</scope>
    <source>
        <strain evidence="14">MYP1-1</strain>
    </source>
</reference>
<evidence type="ECO:0000256" key="13">
    <source>
        <dbReference type="ARBA" id="ARBA00042156"/>
    </source>
</evidence>
<evidence type="ECO:0000256" key="4">
    <source>
        <dbReference type="ARBA" id="ARBA00022741"/>
    </source>
</evidence>
<comment type="caution">
    <text evidence="14">The sequence shown here is derived from an EMBL/GenBank/DDBJ whole genome shotgun (WGS) entry which is preliminary data.</text>
</comment>
<evidence type="ECO:0000256" key="12">
    <source>
        <dbReference type="ARBA" id="ARBA00039316"/>
    </source>
</evidence>
<keyword evidence="4" id="KW-0547">Nucleotide-binding</keyword>
<dbReference type="GO" id="GO:0004518">
    <property type="term" value="F:nuclease activity"/>
    <property type="evidence" value="ECO:0007669"/>
    <property type="project" value="UniProtKB-KW"/>
</dbReference>
<evidence type="ECO:0000256" key="6">
    <source>
        <dbReference type="ARBA" id="ARBA00022769"/>
    </source>
</evidence>
<evidence type="ECO:0000256" key="5">
    <source>
        <dbReference type="ARBA" id="ARBA00022763"/>
    </source>
</evidence>
<keyword evidence="5" id="KW-0227">DNA damage</keyword>
<dbReference type="GO" id="GO:0005524">
    <property type="term" value="F:ATP binding"/>
    <property type="evidence" value="ECO:0007669"/>
    <property type="project" value="UniProtKB-KW"/>
</dbReference>
<evidence type="ECO:0000256" key="7">
    <source>
        <dbReference type="ARBA" id="ARBA00022840"/>
    </source>
</evidence>
<keyword evidence="9" id="KW-0238">DNA-binding</keyword>
<evidence type="ECO:0000256" key="3">
    <source>
        <dbReference type="ARBA" id="ARBA00022737"/>
    </source>
</evidence>
<comment type="similarity">
    <text evidence="11">Belongs to the ABC transporter superfamily. UvrA family.</text>
</comment>
<accession>A0A8J7IED4</accession>
<dbReference type="EMBL" id="JADCKQ010000022">
    <property type="protein sequence ID" value="MBI1495508.1"/>
    <property type="molecule type" value="Genomic_DNA"/>
</dbReference>
<dbReference type="GO" id="GO:0005737">
    <property type="term" value="C:cytoplasm"/>
    <property type="evidence" value="ECO:0007669"/>
    <property type="project" value="UniProtKB-SubCell"/>
</dbReference>
<dbReference type="GO" id="GO:0003677">
    <property type="term" value="F:DNA binding"/>
    <property type="evidence" value="ECO:0007669"/>
    <property type="project" value="UniProtKB-KW"/>
</dbReference>
<keyword evidence="7" id="KW-0067">ATP-binding</keyword>
<gene>
    <name evidence="14" type="ORF">H1D41_17870</name>
</gene>
<proteinExistence type="inferred from homology"/>
<sequence length="158" mass="17297">MNNIRIKGARQNNLKSIDIEIPRNQIVVFTGVSGSGKSSLVFETINAEAQRQLYGTFSTFVQGKMPRIPKPDVDLIENISPAIVLQQKRNVGGSRSTVGTTSEIYTYLRLLFSRIGDPILGTSAHFSFISPKACAQRAAARGTPCSSNWTRSSTQPNH</sequence>
<name>A0A8J7IED4_9RHOB</name>
<evidence type="ECO:0000256" key="9">
    <source>
        <dbReference type="ARBA" id="ARBA00023125"/>
    </source>
</evidence>
<evidence type="ECO:0000256" key="1">
    <source>
        <dbReference type="ARBA" id="ARBA00004496"/>
    </source>
</evidence>
<comment type="subcellular location">
    <subcellularLocation>
        <location evidence="1">Cytoplasm</location>
    </subcellularLocation>
</comment>
<evidence type="ECO:0000313" key="14">
    <source>
        <dbReference type="EMBL" id="MBI1495508.1"/>
    </source>
</evidence>
<dbReference type="RefSeq" id="WP_228850203.1">
    <property type="nucleotide sequence ID" value="NZ_JADCKQ010000022.1"/>
</dbReference>
<dbReference type="PANTHER" id="PTHR43152">
    <property type="entry name" value="UVRABC SYSTEM PROTEIN A"/>
    <property type="match status" value="1"/>
</dbReference>
<dbReference type="Proteomes" id="UP000640583">
    <property type="component" value="Unassembled WGS sequence"/>
</dbReference>
<keyword evidence="6" id="KW-0228">DNA excision</keyword>
<dbReference type="PANTHER" id="PTHR43152:SF2">
    <property type="entry name" value="DRUG RESISTANCE ABC TRANSPORTER"/>
    <property type="match status" value="1"/>
</dbReference>
<keyword evidence="2" id="KW-0963">Cytoplasm</keyword>